<reference evidence="2" key="1">
    <citation type="submission" date="2022-11" db="EMBL/GenBank/DDBJ databases">
        <title>Centuries of genome instability and evolution in soft-shell clam transmissible cancer (bioRxiv).</title>
        <authorList>
            <person name="Hart S.F.M."/>
            <person name="Yonemitsu M.A."/>
            <person name="Giersch R.M."/>
            <person name="Beal B.F."/>
            <person name="Arriagada G."/>
            <person name="Davis B.W."/>
            <person name="Ostrander E.A."/>
            <person name="Goff S.P."/>
            <person name="Metzger M.J."/>
        </authorList>
    </citation>
    <scope>NUCLEOTIDE SEQUENCE</scope>
    <source>
        <strain evidence="2">MELC-2E11</strain>
        <tissue evidence="2">Siphon/mantle</tissue>
    </source>
</reference>
<evidence type="ECO:0000313" key="2">
    <source>
        <dbReference type="EMBL" id="WAQ98014.1"/>
    </source>
</evidence>
<accession>A0ABY7DN97</accession>
<dbReference type="EMBL" id="CP111014">
    <property type="protein sequence ID" value="WAQ98014.1"/>
    <property type="molecule type" value="Genomic_DNA"/>
</dbReference>
<organism evidence="2 3">
    <name type="scientific">Mya arenaria</name>
    <name type="common">Soft-shell clam</name>
    <dbReference type="NCBI Taxonomy" id="6604"/>
    <lineage>
        <taxon>Eukaryota</taxon>
        <taxon>Metazoa</taxon>
        <taxon>Spiralia</taxon>
        <taxon>Lophotrochozoa</taxon>
        <taxon>Mollusca</taxon>
        <taxon>Bivalvia</taxon>
        <taxon>Autobranchia</taxon>
        <taxon>Heteroconchia</taxon>
        <taxon>Euheterodonta</taxon>
        <taxon>Imparidentia</taxon>
        <taxon>Neoheterodontei</taxon>
        <taxon>Myida</taxon>
        <taxon>Myoidea</taxon>
        <taxon>Myidae</taxon>
        <taxon>Mya</taxon>
    </lineage>
</organism>
<name>A0ABY7DN97_MYAAR</name>
<feature type="region of interest" description="Disordered" evidence="1">
    <location>
        <begin position="1"/>
        <end position="27"/>
    </location>
</feature>
<dbReference type="Gene3D" id="2.20.100.10">
    <property type="entry name" value="Thrombospondin type-1 (TSP1) repeat"/>
    <property type="match status" value="1"/>
</dbReference>
<dbReference type="PROSITE" id="PS50092">
    <property type="entry name" value="TSP1"/>
    <property type="match status" value="1"/>
</dbReference>
<dbReference type="Proteomes" id="UP001164746">
    <property type="component" value="Chromosome 3"/>
</dbReference>
<evidence type="ECO:0000256" key="1">
    <source>
        <dbReference type="SAM" id="MobiDB-lite"/>
    </source>
</evidence>
<keyword evidence="3" id="KW-1185">Reference proteome</keyword>
<proteinExistence type="predicted"/>
<protein>
    <submittedName>
        <fullName evidence="2">Uncharacterized protein</fullName>
    </submittedName>
</protein>
<gene>
    <name evidence="2" type="ORF">MAR_022387</name>
</gene>
<dbReference type="Pfam" id="PF00090">
    <property type="entry name" value="TSP_1"/>
    <property type="match status" value="1"/>
</dbReference>
<dbReference type="InterPro" id="IPR000884">
    <property type="entry name" value="TSP1_rpt"/>
</dbReference>
<sequence>MQVEGNASLFACTSSPQRHPSHAGHGPEARWDVWTNWTPCSVNCGTGVTSRTRDCRSMITG</sequence>
<evidence type="ECO:0000313" key="3">
    <source>
        <dbReference type="Proteomes" id="UP001164746"/>
    </source>
</evidence>
<dbReference type="SUPFAM" id="SSF82895">
    <property type="entry name" value="TSP-1 type 1 repeat"/>
    <property type="match status" value="1"/>
</dbReference>
<dbReference type="InterPro" id="IPR036383">
    <property type="entry name" value="TSP1_rpt_sf"/>
</dbReference>